<accession>A0ABR3JE90</accession>
<evidence type="ECO:0000313" key="3">
    <source>
        <dbReference type="Proteomes" id="UP001556367"/>
    </source>
</evidence>
<organism evidence="2 3">
    <name type="scientific">Hohenbuehelia grisea</name>
    <dbReference type="NCBI Taxonomy" id="104357"/>
    <lineage>
        <taxon>Eukaryota</taxon>
        <taxon>Fungi</taxon>
        <taxon>Dikarya</taxon>
        <taxon>Basidiomycota</taxon>
        <taxon>Agaricomycotina</taxon>
        <taxon>Agaricomycetes</taxon>
        <taxon>Agaricomycetidae</taxon>
        <taxon>Agaricales</taxon>
        <taxon>Pleurotineae</taxon>
        <taxon>Pleurotaceae</taxon>
        <taxon>Hohenbuehelia</taxon>
    </lineage>
</organism>
<dbReference type="InterPro" id="IPR009991">
    <property type="entry name" value="DCTN3"/>
</dbReference>
<evidence type="ECO:0000256" key="1">
    <source>
        <dbReference type="SAM" id="MobiDB-lite"/>
    </source>
</evidence>
<comment type="caution">
    <text evidence="2">The sequence shown here is derived from an EMBL/GenBank/DDBJ whole genome shotgun (WGS) entry which is preliminary data.</text>
</comment>
<feature type="region of interest" description="Disordered" evidence="1">
    <location>
        <begin position="18"/>
        <end position="86"/>
    </location>
</feature>
<dbReference type="Pfam" id="PF07426">
    <property type="entry name" value="Dynactin_p22"/>
    <property type="match status" value="1"/>
</dbReference>
<evidence type="ECO:0000313" key="2">
    <source>
        <dbReference type="EMBL" id="KAL0953732.1"/>
    </source>
</evidence>
<protein>
    <submittedName>
        <fullName evidence="2">Uncharacterized protein</fullName>
    </submittedName>
</protein>
<name>A0ABR3JE90_9AGAR</name>
<gene>
    <name evidence="2" type="ORF">HGRIS_004923</name>
</gene>
<reference evidence="3" key="1">
    <citation type="submission" date="2024-06" db="EMBL/GenBank/DDBJ databases">
        <title>Multi-omics analyses provide insights into the biosynthesis of the anticancer antibiotic pleurotin in Hohenbuehelia grisea.</title>
        <authorList>
            <person name="Weaver J.A."/>
            <person name="Alberti F."/>
        </authorList>
    </citation>
    <scope>NUCLEOTIDE SEQUENCE [LARGE SCALE GENOMIC DNA]</scope>
    <source>
        <strain evidence="3">T-177</strain>
    </source>
</reference>
<proteinExistence type="predicted"/>
<keyword evidence="3" id="KW-1185">Reference proteome</keyword>
<feature type="compositionally biased region" description="Low complexity" evidence="1">
    <location>
        <begin position="60"/>
        <end position="71"/>
    </location>
</feature>
<sequence>MSAIGSVFLGDIQRYRTLSSPANSTPPSSPPPPLSATSITNMAALTASPPLSAHPPPEPSEASLLPSPAATVGQSSSTAPVIAPPPSIDPELSLELRLRWLEAILFGIKQEAYGLRDGKGKEREMDVLQGETLVRTAQDIQRKLSSAVEGNDALKRFMDHYEQYAPLLTPSFALSGVLPESPAYSHMTPAEFDALLTEMEPDIRAAERDMREIEELERKGMTGAGRLTDYEALRPRLVQLLKANDEDSVRARALERRVARLVERNATHVDALSELFVVWDEVITDAEFKITRLLRQRDDRQRLGIE</sequence>
<dbReference type="EMBL" id="JASNQZ010000008">
    <property type="protein sequence ID" value="KAL0953732.1"/>
    <property type="molecule type" value="Genomic_DNA"/>
</dbReference>
<feature type="compositionally biased region" description="Low complexity" evidence="1">
    <location>
        <begin position="35"/>
        <end position="51"/>
    </location>
</feature>
<dbReference type="Proteomes" id="UP001556367">
    <property type="component" value="Unassembled WGS sequence"/>
</dbReference>